<evidence type="ECO:0000259" key="13">
    <source>
        <dbReference type="PROSITE" id="PS51186"/>
    </source>
</evidence>
<proteinExistence type="inferred from homology"/>
<evidence type="ECO:0000256" key="12">
    <source>
        <dbReference type="SAM" id="MobiDB-lite"/>
    </source>
</evidence>
<evidence type="ECO:0000256" key="2">
    <source>
        <dbReference type="ARBA" id="ARBA00004496"/>
    </source>
</evidence>
<dbReference type="GO" id="GO:0010485">
    <property type="term" value="F:histone H4 acetyltransferase activity"/>
    <property type="evidence" value="ECO:0007669"/>
    <property type="project" value="InterPro"/>
</dbReference>
<keyword evidence="7" id="KW-0808">Transferase</keyword>
<dbReference type="GO" id="GO:0005737">
    <property type="term" value="C:cytoplasm"/>
    <property type="evidence" value="ECO:0007669"/>
    <property type="project" value="UniProtKB-SubCell"/>
</dbReference>
<keyword evidence="8" id="KW-0539">Nucleus</keyword>
<evidence type="ECO:0000313" key="14">
    <source>
        <dbReference type="EMBL" id="KUI70177.1"/>
    </source>
</evidence>
<gene>
    <name evidence="14" type="ORF">VM1G_05684</name>
</gene>
<dbReference type="InterPro" id="IPR039949">
    <property type="entry name" value="NAA40"/>
</dbReference>
<dbReference type="Pfam" id="PF00583">
    <property type="entry name" value="Acetyltransf_1"/>
    <property type="match status" value="1"/>
</dbReference>
<evidence type="ECO:0000256" key="10">
    <source>
        <dbReference type="ARBA" id="ARBA00047821"/>
    </source>
</evidence>
<dbReference type="EC" id="2.3.1.257" evidence="4"/>
<keyword evidence="9" id="KW-0012">Acyltransferase</keyword>
<dbReference type="PROSITE" id="PS51186">
    <property type="entry name" value="GNAT"/>
    <property type="match status" value="1"/>
</dbReference>
<dbReference type="PANTHER" id="PTHR20531">
    <property type="entry name" value="N-ALPHA-ACETYLTRANSFERASE 40"/>
    <property type="match status" value="1"/>
</dbReference>
<protein>
    <recommendedName>
        <fullName evidence="5">N-alpha-acetyltransferase 40</fullName>
        <ecNumber evidence="4">2.3.1.257</ecNumber>
    </recommendedName>
</protein>
<dbReference type="PANTHER" id="PTHR20531:SF1">
    <property type="entry name" value="N-ALPHA-ACETYLTRANSFERASE 40"/>
    <property type="match status" value="1"/>
</dbReference>
<comment type="subcellular location">
    <subcellularLocation>
        <location evidence="2">Cytoplasm</location>
    </subcellularLocation>
    <subcellularLocation>
        <location evidence="1">Nucleus</location>
    </subcellularLocation>
</comment>
<feature type="compositionally biased region" description="Basic and acidic residues" evidence="12">
    <location>
        <begin position="246"/>
        <end position="268"/>
    </location>
</feature>
<evidence type="ECO:0000256" key="5">
    <source>
        <dbReference type="ARBA" id="ARBA00015043"/>
    </source>
</evidence>
<organism evidence="14 15">
    <name type="scientific">Cytospora mali</name>
    <name type="common">Apple Valsa canker fungus</name>
    <name type="synonym">Valsa mali</name>
    <dbReference type="NCBI Taxonomy" id="578113"/>
    <lineage>
        <taxon>Eukaryota</taxon>
        <taxon>Fungi</taxon>
        <taxon>Dikarya</taxon>
        <taxon>Ascomycota</taxon>
        <taxon>Pezizomycotina</taxon>
        <taxon>Sordariomycetes</taxon>
        <taxon>Sordariomycetidae</taxon>
        <taxon>Diaporthales</taxon>
        <taxon>Cytosporaceae</taxon>
        <taxon>Cytospora</taxon>
    </lineage>
</organism>
<feature type="domain" description="N-acetyltransferase" evidence="13">
    <location>
        <begin position="55"/>
        <end position="218"/>
    </location>
</feature>
<dbReference type="InterPro" id="IPR016181">
    <property type="entry name" value="Acyl_CoA_acyltransferase"/>
</dbReference>
<dbReference type="InterPro" id="IPR000182">
    <property type="entry name" value="GNAT_dom"/>
</dbReference>
<dbReference type="Gene3D" id="3.40.630.30">
    <property type="match status" value="1"/>
</dbReference>
<dbReference type="Proteomes" id="UP000078559">
    <property type="component" value="Chromosome 6"/>
</dbReference>
<keyword evidence="6" id="KW-0963">Cytoplasm</keyword>
<accession>A0A194W1M6</accession>
<reference evidence="14" key="1">
    <citation type="submission" date="2014-12" db="EMBL/GenBank/DDBJ databases">
        <title>Genome Sequence of Valsa Canker Pathogens Uncovers a Specific Adaption of Colonization on Woody Bark.</title>
        <authorList>
            <person name="Yin Z."/>
            <person name="Liu H."/>
            <person name="Gao X."/>
            <person name="Li Z."/>
            <person name="Song N."/>
            <person name="Ke X."/>
            <person name="Dai Q."/>
            <person name="Wu Y."/>
            <person name="Sun Y."/>
            <person name="Xu J.-R."/>
            <person name="Kang Z.K."/>
            <person name="Wang L."/>
            <person name="Huang L."/>
        </authorList>
    </citation>
    <scope>NUCLEOTIDE SEQUENCE [LARGE SCALE GENOMIC DNA]</scope>
    <source>
        <strain evidence="14">03-8</strain>
    </source>
</reference>
<dbReference type="GO" id="GO:0005634">
    <property type="term" value="C:nucleus"/>
    <property type="evidence" value="ECO:0007669"/>
    <property type="project" value="UniProtKB-SubCell"/>
</dbReference>
<dbReference type="GO" id="GO:0043998">
    <property type="term" value="F:histone H2A acetyltransferase activity"/>
    <property type="evidence" value="ECO:0007669"/>
    <property type="project" value="InterPro"/>
</dbReference>
<evidence type="ECO:0000256" key="9">
    <source>
        <dbReference type="ARBA" id="ARBA00023315"/>
    </source>
</evidence>
<dbReference type="OrthoDB" id="424551at2759"/>
<evidence type="ECO:0000256" key="3">
    <source>
        <dbReference type="ARBA" id="ARBA00008870"/>
    </source>
</evidence>
<feature type="region of interest" description="Disordered" evidence="12">
    <location>
        <begin position="213"/>
        <end position="280"/>
    </location>
</feature>
<evidence type="ECO:0000256" key="1">
    <source>
        <dbReference type="ARBA" id="ARBA00004123"/>
    </source>
</evidence>
<dbReference type="AlphaFoldDB" id="A0A194W1M6"/>
<comment type="catalytic activity">
    <reaction evidence="11">
        <text>N-terminal L-seryl-[histone H4] + acetyl-CoA = N-terminal N(alpha)-acetyl-L-seryl-[histone H4] + CoA + H(+)</text>
        <dbReference type="Rhea" id="RHEA:50596"/>
        <dbReference type="Rhea" id="RHEA-COMP:12740"/>
        <dbReference type="Rhea" id="RHEA-COMP:12743"/>
        <dbReference type="ChEBI" id="CHEBI:15378"/>
        <dbReference type="ChEBI" id="CHEBI:57287"/>
        <dbReference type="ChEBI" id="CHEBI:57288"/>
        <dbReference type="ChEBI" id="CHEBI:64738"/>
        <dbReference type="ChEBI" id="CHEBI:83690"/>
        <dbReference type="EC" id="2.3.1.257"/>
    </reaction>
</comment>
<evidence type="ECO:0000256" key="8">
    <source>
        <dbReference type="ARBA" id="ARBA00023242"/>
    </source>
</evidence>
<sequence>MSKRSRLRQIEEAIDVVNRKTDTAFAHEYLTNLPVWTYDWRHPKTGASYELGLFSPRQTLTDSDLETCFSLVEETSKQDYENSSRGWNPSAKRKEMRDPDLRYILVRDSSSQIQGFTSLMPTLEEGQPVIYCYEIHLKPALRGTGLSKLLISMLESVAAEIEVMEKVMLTVFTCNERAMQFYRRCGFERDEISPQPRRLRGGKVKLPDYEILSKKAKPRQGGAEHGGTAHGGAPSIGTQNGNSKAGHKEKTATAEEPRPAKMARIDHDEPTEDGWETDEG</sequence>
<evidence type="ECO:0000313" key="15">
    <source>
        <dbReference type="Proteomes" id="UP000078559"/>
    </source>
</evidence>
<keyword evidence="15" id="KW-1185">Reference proteome</keyword>
<evidence type="ECO:0000256" key="4">
    <source>
        <dbReference type="ARBA" id="ARBA00012950"/>
    </source>
</evidence>
<comment type="similarity">
    <text evidence="3">Belongs to the acetyltransferase family. NAA40 subfamily.</text>
</comment>
<dbReference type="SMR" id="A0A194W1M6"/>
<dbReference type="EMBL" id="CM003103">
    <property type="protein sequence ID" value="KUI70177.1"/>
    <property type="molecule type" value="Genomic_DNA"/>
</dbReference>
<evidence type="ECO:0000256" key="7">
    <source>
        <dbReference type="ARBA" id="ARBA00022679"/>
    </source>
</evidence>
<evidence type="ECO:0000256" key="11">
    <source>
        <dbReference type="ARBA" id="ARBA00049524"/>
    </source>
</evidence>
<dbReference type="GO" id="GO:1990189">
    <property type="term" value="F:protein N-terminal-serine acetyltransferase activity"/>
    <property type="evidence" value="ECO:0007669"/>
    <property type="project" value="UniProtKB-EC"/>
</dbReference>
<evidence type="ECO:0000256" key="6">
    <source>
        <dbReference type="ARBA" id="ARBA00022490"/>
    </source>
</evidence>
<feature type="compositionally biased region" description="Acidic residues" evidence="12">
    <location>
        <begin position="269"/>
        <end position="280"/>
    </location>
</feature>
<comment type="catalytic activity">
    <reaction evidence="10">
        <text>N-terminal L-seryl-[histone H2A] + acetyl-CoA = N-terminal N(alpha)-acetyl-L-seryl-[histone H2A] + CoA + H(+)</text>
        <dbReference type="Rhea" id="RHEA:50600"/>
        <dbReference type="Rhea" id="RHEA-COMP:12742"/>
        <dbReference type="Rhea" id="RHEA-COMP:12744"/>
        <dbReference type="ChEBI" id="CHEBI:15378"/>
        <dbReference type="ChEBI" id="CHEBI:57287"/>
        <dbReference type="ChEBI" id="CHEBI:57288"/>
        <dbReference type="ChEBI" id="CHEBI:64738"/>
        <dbReference type="ChEBI" id="CHEBI:83690"/>
        <dbReference type="EC" id="2.3.1.257"/>
    </reaction>
</comment>
<name>A0A194W1M6_CYTMA</name>
<dbReference type="SUPFAM" id="SSF55729">
    <property type="entry name" value="Acyl-CoA N-acyltransferases (Nat)"/>
    <property type="match status" value="1"/>
</dbReference>